<dbReference type="PANTHER" id="PTHR43096">
    <property type="entry name" value="DNAJ HOMOLOG 1, MITOCHONDRIAL-RELATED"/>
    <property type="match status" value="1"/>
</dbReference>
<dbReference type="Proteomes" id="UP001596310">
    <property type="component" value="Unassembled WGS sequence"/>
</dbReference>
<feature type="repeat" description="CXXCXGXG motif" evidence="9">
    <location>
        <begin position="201"/>
        <end position="208"/>
    </location>
</feature>
<keyword evidence="4 9" id="KW-0677">Repeat</keyword>
<comment type="cofactor">
    <cofactor evidence="9">
        <name>Zn(2+)</name>
        <dbReference type="ChEBI" id="CHEBI:29105"/>
    </cofactor>
    <text evidence="9">Binds 2 Zn(2+) ions per monomer.</text>
</comment>
<dbReference type="InterPro" id="IPR036410">
    <property type="entry name" value="HSP_DnaJ_Cys-rich_dom_sf"/>
</dbReference>
<dbReference type="SUPFAM" id="SSF46565">
    <property type="entry name" value="Chaperone J-domain"/>
    <property type="match status" value="1"/>
</dbReference>
<keyword evidence="14" id="KW-1185">Reference proteome</keyword>
<dbReference type="SMART" id="SM00271">
    <property type="entry name" value="DnaJ"/>
    <property type="match status" value="1"/>
</dbReference>
<comment type="domain">
    <text evidence="9">The J domain is necessary and sufficient to stimulate DnaK ATPase activity. Zinc center 1 plays an important role in the autonomous, DnaK-independent chaperone activity of DnaJ. Zinc center 2 is essential for interaction with DnaK and for DnaJ activity.</text>
</comment>
<feature type="repeat" description="CXXCXGXG motif" evidence="9">
    <location>
        <begin position="215"/>
        <end position="222"/>
    </location>
</feature>
<evidence type="ECO:0000313" key="14">
    <source>
        <dbReference type="Proteomes" id="UP001596310"/>
    </source>
</evidence>
<dbReference type="PRINTS" id="PR00625">
    <property type="entry name" value="JDOMAIN"/>
</dbReference>
<dbReference type="InterPro" id="IPR002939">
    <property type="entry name" value="DnaJ_C"/>
</dbReference>
<proteinExistence type="inferred from homology"/>
<feature type="binding site" evidence="9">
    <location>
        <position position="178"/>
    </location>
    <ligand>
        <name>Zn(2+)</name>
        <dbReference type="ChEBI" id="CHEBI:29105"/>
        <label>2</label>
    </ligand>
</feature>
<feature type="zinc finger region" description="CR-type" evidence="10">
    <location>
        <begin position="145"/>
        <end position="227"/>
    </location>
</feature>
<keyword evidence="7 9" id="KW-0346">Stress response</keyword>
<feature type="binding site" evidence="9">
    <location>
        <position position="175"/>
    </location>
    <ligand>
        <name>Zn(2+)</name>
        <dbReference type="ChEBI" id="CHEBI:29105"/>
        <label>2</label>
    </ligand>
</feature>
<protein>
    <recommendedName>
        <fullName evidence="9">Chaperone protein DnaJ</fullName>
    </recommendedName>
</protein>
<dbReference type="CDD" id="cd06257">
    <property type="entry name" value="DnaJ"/>
    <property type="match status" value="1"/>
</dbReference>
<dbReference type="NCBIfam" id="NF008035">
    <property type="entry name" value="PRK10767.1"/>
    <property type="match status" value="1"/>
</dbReference>
<feature type="repeat" description="CXXCXGXG motif" evidence="9">
    <location>
        <begin position="158"/>
        <end position="165"/>
    </location>
</feature>
<keyword evidence="8 9" id="KW-0143">Chaperone</keyword>
<keyword evidence="6 9" id="KW-0862">Zinc</keyword>
<comment type="subunit">
    <text evidence="9">Homodimer.</text>
</comment>
<comment type="function">
    <text evidence="9">Participates actively in the response to hyperosmotic and heat shock by preventing the aggregation of stress-denatured proteins and by disaggregating proteins, also in an autonomous, DnaK-independent fashion. Unfolded proteins bind initially to DnaJ; upon interaction with the DnaJ-bound protein, DnaK hydrolyzes its bound ATP, resulting in the formation of a stable complex. GrpE releases ADP from DnaK; ATP binding to DnaK triggers the release of the substrate protein, thus completing the reaction cycle. Several rounds of ATP-dependent interactions between DnaJ, DnaK and GrpE are required for fully efficient folding. Also involved, together with DnaK and GrpE, in the DNA replication of plasmids through activation of initiation proteins.</text>
</comment>
<evidence type="ECO:0000256" key="5">
    <source>
        <dbReference type="ARBA" id="ARBA00022771"/>
    </source>
</evidence>
<evidence type="ECO:0000256" key="9">
    <source>
        <dbReference type="HAMAP-Rule" id="MF_01152"/>
    </source>
</evidence>
<feature type="binding site" evidence="9">
    <location>
        <position position="215"/>
    </location>
    <ligand>
        <name>Zn(2+)</name>
        <dbReference type="ChEBI" id="CHEBI:29105"/>
        <label>1</label>
    </ligand>
</feature>
<feature type="binding site" evidence="9">
    <location>
        <position position="161"/>
    </location>
    <ligand>
        <name>Zn(2+)</name>
        <dbReference type="ChEBI" id="CHEBI:29105"/>
        <label>1</label>
    </ligand>
</feature>
<dbReference type="InterPro" id="IPR036869">
    <property type="entry name" value="J_dom_sf"/>
</dbReference>
<dbReference type="HAMAP" id="MF_01152">
    <property type="entry name" value="DnaJ"/>
    <property type="match status" value="1"/>
</dbReference>
<dbReference type="NCBIfam" id="TIGR02349">
    <property type="entry name" value="DnaJ_bact"/>
    <property type="match status" value="1"/>
</dbReference>
<evidence type="ECO:0000259" key="12">
    <source>
        <dbReference type="PROSITE" id="PS51188"/>
    </source>
</evidence>
<organism evidence="13 14">
    <name type="scientific">Lapidilactobacillus achengensis</name>
    <dbReference type="NCBI Taxonomy" id="2486000"/>
    <lineage>
        <taxon>Bacteria</taxon>
        <taxon>Bacillati</taxon>
        <taxon>Bacillota</taxon>
        <taxon>Bacilli</taxon>
        <taxon>Lactobacillales</taxon>
        <taxon>Lactobacillaceae</taxon>
        <taxon>Lapidilactobacillus</taxon>
    </lineage>
</organism>
<gene>
    <name evidence="9 13" type="primary">dnaJ</name>
    <name evidence="13" type="ORF">ACFQHW_05865</name>
</gene>
<dbReference type="InterPro" id="IPR001623">
    <property type="entry name" value="DnaJ_domain"/>
</dbReference>
<dbReference type="PROSITE" id="PS00636">
    <property type="entry name" value="DNAJ_1"/>
    <property type="match status" value="1"/>
</dbReference>
<feature type="domain" description="J" evidence="11">
    <location>
        <begin position="6"/>
        <end position="70"/>
    </location>
</feature>
<dbReference type="EMBL" id="JBHSSM010000015">
    <property type="protein sequence ID" value="MFC6315097.1"/>
    <property type="molecule type" value="Genomic_DNA"/>
</dbReference>
<sequence length="386" mass="41719">MADDQDFYDVLGLQKDASDADIKKAYRQLSKKYHPDINKAPDAEAKFKKINEAYETLSDPQQRATYDQYGKAGMDGAFQGGGNPFGGGGYGQAGGDFGGGFGDFGDIFSQFFGGGGSRANSATAPRQGADLQYRMDLKFEEAIFGKETDISYNREANCHTCNGSGAKPGTQPITCPKCHGTGFMEVEQQSPLGRIRTRVNCDRCGGKGKIVENPCPTCHGTGKEKQSHQVKVTIPAGIEDGQQMRLEGQGEAGENGGPYGDLYIVFRVAPSDKFERDGAEIFVTIPISFPQAALGDELEVDTVHGPVKLKVPAGTQSGTKFRLKGKGAPRLHSKTNGDETVTVNVVTPKRLNDKQKNALKDFVIASGDKIDPQKGDFFSRFKEKFQ</sequence>
<dbReference type="PROSITE" id="PS50076">
    <property type="entry name" value="DNAJ_2"/>
    <property type="match status" value="1"/>
</dbReference>
<evidence type="ECO:0000256" key="8">
    <source>
        <dbReference type="ARBA" id="ARBA00023186"/>
    </source>
</evidence>
<name>A0ABW1UQF5_9LACO</name>
<dbReference type="Gene3D" id="2.60.260.20">
    <property type="entry name" value="Urease metallochaperone UreE, N-terminal domain"/>
    <property type="match status" value="2"/>
</dbReference>
<keyword evidence="3 9" id="KW-0479">Metal-binding</keyword>
<evidence type="ECO:0000259" key="11">
    <source>
        <dbReference type="PROSITE" id="PS50076"/>
    </source>
</evidence>
<feature type="binding site" evidence="9">
    <location>
        <position position="158"/>
    </location>
    <ligand>
        <name>Zn(2+)</name>
        <dbReference type="ChEBI" id="CHEBI:29105"/>
        <label>1</label>
    </ligand>
</feature>
<dbReference type="InterPro" id="IPR008971">
    <property type="entry name" value="HSP40/DnaJ_pept-bd"/>
</dbReference>
<feature type="repeat" description="CXXCXGXG motif" evidence="9">
    <location>
        <begin position="175"/>
        <end position="182"/>
    </location>
</feature>
<dbReference type="PANTHER" id="PTHR43096:SF48">
    <property type="entry name" value="CHAPERONE PROTEIN DNAJ"/>
    <property type="match status" value="1"/>
</dbReference>
<dbReference type="InterPro" id="IPR001305">
    <property type="entry name" value="HSP_DnaJ_Cys-rich_dom"/>
</dbReference>
<evidence type="ECO:0000256" key="4">
    <source>
        <dbReference type="ARBA" id="ARBA00022737"/>
    </source>
</evidence>
<dbReference type="Gene3D" id="1.10.287.110">
    <property type="entry name" value="DnaJ domain"/>
    <property type="match status" value="1"/>
</dbReference>
<comment type="similarity">
    <text evidence="9">Belongs to the DnaJ family.</text>
</comment>
<dbReference type="PROSITE" id="PS51188">
    <property type="entry name" value="ZF_CR"/>
    <property type="match status" value="1"/>
</dbReference>
<dbReference type="Pfam" id="PF00226">
    <property type="entry name" value="DnaJ"/>
    <property type="match status" value="1"/>
</dbReference>
<dbReference type="SUPFAM" id="SSF49493">
    <property type="entry name" value="HSP40/DnaJ peptide-binding domain"/>
    <property type="match status" value="2"/>
</dbReference>
<evidence type="ECO:0000256" key="1">
    <source>
        <dbReference type="ARBA" id="ARBA00022490"/>
    </source>
</evidence>
<accession>A0ABW1UQF5</accession>
<dbReference type="Pfam" id="PF01556">
    <property type="entry name" value="DnaJ_C"/>
    <property type="match status" value="1"/>
</dbReference>
<evidence type="ECO:0000256" key="6">
    <source>
        <dbReference type="ARBA" id="ARBA00022833"/>
    </source>
</evidence>
<evidence type="ECO:0000256" key="10">
    <source>
        <dbReference type="PROSITE-ProRule" id="PRU00546"/>
    </source>
</evidence>
<dbReference type="SUPFAM" id="SSF57938">
    <property type="entry name" value="DnaJ/Hsp40 cysteine-rich domain"/>
    <property type="match status" value="1"/>
</dbReference>
<evidence type="ECO:0000313" key="13">
    <source>
        <dbReference type="EMBL" id="MFC6315097.1"/>
    </source>
</evidence>
<dbReference type="CDD" id="cd10719">
    <property type="entry name" value="DnaJ_zf"/>
    <property type="match status" value="1"/>
</dbReference>
<dbReference type="NCBIfam" id="NF010869">
    <property type="entry name" value="PRK14276.1"/>
    <property type="match status" value="1"/>
</dbReference>
<dbReference type="RefSeq" id="WP_125596168.1">
    <property type="nucleotide sequence ID" value="NZ_JBHSSM010000015.1"/>
</dbReference>
<feature type="binding site" evidence="9">
    <location>
        <position position="204"/>
    </location>
    <ligand>
        <name>Zn(2+)</name>
        <dbReference type="ChEBI" id="CHEBI:29105"/>
        <label>2</label>
    </ligand>
</feature>
<evidence type="ECO:0000256" key="2">
    <source>
        <dbReference type="ARBA" id="ARBA00022705"/>
    </source>
</evidence>
<reference evidence="14" key="1">
    <citation type="journal article" date="2019" name="Int. J. Syst. Evol. Microbiol.">
        <title>The Global Catalogue of Microorganisms (GCM) 10K type strain sequencing project: providing services to taxonomists for standard genome sequencing and annotation.</title>
        <authorList>
            <consortium name="The Broad Institute Genomics Platform"/>
            <consortium name="The Broad Institute Genome Sequencing Center for Infectious Disease"/>
            <person name="Wu L."/>
            <person name="Ma J."/>
        </authorList>
    </citation>
    <scope>NUCLEOTIDE SEQUENCE [LARGE SCALE GENOMIC DNA]</scope>
    <source>
        <strain evidence="14">CCM 8897</strain>
    </source>
</reference>
<evidence type="ECO:0000256" key="7">
    <source>
        <dbReference type="ARBA" id="ARBA00023016"/>
    </source>
</evidence>
<dbReference type="Pfam" id="PF00684">
    <property type="entry name" value="DnaJ_CXXCXGXG"/>
    <property type="match status" value="1"/>
</dbReference>
<feature type="domain" description="CR-type" evidence="12">
    <location>
        <begin position="145"/>
        <end position="227"/>
    </location>
</feature>
<evidence type="ECO:0000256" key="3">
    <source>
        <dbReference type="ARBA" id="ARBA00022723"/>
    </source>
</evidence>
<comment type="subcellular location">
    <subcellularLocation>
        <location evidence="9">Cytoplasm</location>
    </subcellularLocation>
</comment>
<feature type="binding site" evidence="9">
    <location>
        <position position="201"/>
    </location>
    <ligand>
        <name>Zn(2+)</name>
        <dbReference type="ChEBI" id="CHEBI:29105"/>
        <label>2</label>
    </ligand>
</feature>
<dbReference type="InterPro" id="IPR012724">
    <property type="entry name" value="DnaJ"/>
</dbReference>
<dbReference type="InterPro" id="IPR018253">
    <property type="entry name" value="DnaJ_domain_CS"/>
</dbReference>
<dbReference type="Gene3D" id="2.10.230.10">
    <property type="entry name" value="Heat shock protein DnaJ, cysteine-rich domain"/>
    <property type="match status" value="1"/>
</dbReference>
<comment type="caution">
    <text evidence="13">The sequence shown here is derived from an EMBL/GenBank/DDBJ whole genome shotgun (WGS) entry which is preliminary data.</text>
</comment>
<keyword evidence="5 9" id="KW-0863">Zinc-finger</keyword>
<dbReference type="CDD" id="cd10747">
    <property type="entry name" value="DnaJ_C"/>
    <property type="match status" value="1"/>
</dbReference>
<keyword evidence="1 9" id="KW-0963">Cytoplasm</keyword>
<feature type="binding site" evidence="9">
    <location>
        <position position="218"/>
    </location>
    <ligand>
        <name>Zn(2+)</name>
        <dbReference type="ChEBI" id="CHEBI:29105"/>
        <label>1</label>
    </ligand>
</feature>
<keyword evidence="2 9" id="KW-0235">DNA replication</keyword>